<gene>
    <name evidence="1" type="ORF">ACFQ1M_07445</name>
</gene>
<dbReference type="RefSeq" id="WP_386406191.1">
    <property type="nucleotide sequence ID" value="NZ_JBHTJH010000004.1"/>
</dbReference>
<evidence type="ECO:0000313" key="1">
    <source>
        <dbReference type="EMBL" id="MFD0862037.1"/>
    </source>
</evidence>
<accession>A0ABW3CYW4</accession>
<name>A0ABW3CYW4_9FLAO</name>
<sequence length="63" mass="7444">MKLISIKRKTKTEKRYSKRMGMLTTNVTYITKNLVGIPIRTLYKYRETYYGATKDCKDCVISK</sequence>
<evidence type="ECO:0008006" key="3">
    <source>
        <dbReference type="Google" id="ProtNLM"/>
    </source>
</evidence>
<dbReference type="EMBL" id="JBHTJH010000004">
    <property type="protein sequence ID" value="MFD0862037.1"/>
    <property type="molecule type" value="Genomic_DNA"/>
</dbReference>
<proteinExistence type="predicted"/>
<protein>
    <recommendedName>
        <fullName evidence="3">Ribosomal protein L33</fullName>
    </recommendedName>
</protein>
<evidence type="ECO:0000313" key="2">
    <source>
        <dbReference type="Proteomes" id="UP001596978"/>
    </source>
</evidence>
<comment type="caution">
    <text evidence="1">The sequence shown here is derived from an EMBL/GenBank/DDBJ whole genome shotgun (WGS) entry which is preliminary data.</text>
</comment>
<keyword evidence="2" id="KW-1185">Reference proteome</keyword>
<dbReference type="Proteomes" id="UP001596978">
    <property type="component" value="Unassembled WGS sequence"/>
</dbReference>
<organism evidence="1 2">
    <name type="scientific">Sungkyunkwania multivorans</name>
    <dbReference type="NCBI Taxonomy" id="1173618"/>
    <lineage>
        <taxon>Bacteria</taxon>
        <taxon>Pseudomonadati</taxon>
        <taxon>Bacteroidota</taxon>
        <taxon>Flavobacteriia</taxon>
        <taxon>Flavobacteriales</taxon>
        <taxon>Flavobacteriaceae</taxon>
        <taxon>Sungkyunkwania</taxon>
    </lineage>
</organism>
<reference evidence="2" key="1">
    <citation type="journal article" date="2019" name="Int. J. Syst. Evol. Microbiol.">
        <title>The Global Catalogue of Microorganisms (GCM) 10K type strain sequencing project: providing services to taxonomists for standard genome sequencing and annotation.</title>
        <authorList>
            <consortium name="The Broad Institute Genomics Platform"/>
            <consortium name="The Broad Institute Genome Sequencing Center for Infectious Disease"/>
            <person name="Wu L."/>
            <person name="Ma J."/>
        </authorList>
    </citation>
    <scope>NUCLEOTIDE SEQUENCE [LARGE SCALE GENOMIC DNA]</scope>
    <source>
        <strain evidence="2">CCUG 62952</strain>
    </source>
</reference>